<dbReference type="RefSeq" id="WP_078000705.1">
    <property type="nucleotide sequence ID" value="NZ_MRUL01000001.1"/>
</dbReference>
<dbReference type="GO" id="GO:0005737">
    <property type="term" value="C:cytoplasm"/>
    <property type="evidence" value="ECO:0007669"/>
    <property type="project" value="UniProtKB-ARBA"/>
</dbReference>
<comment type="caution">
    <text evidence="7">The sequence shown here is derived from an EMBL/GenBank/DDBJ whole genome shotgun (WGS) entry which is preliminary data.</text>
</comment>
<dbReference type="GO" id="GO:0004601">
    <property type="term" value="F:peroxidase activity"/>
    <property type="evidence" value="ECO:0007669"/>
    <property type="project" value="UniProtKB-ARBA"/>
</dbReference>
<dbReference type="PROSITE" id="PS50404">
    <property type="entry name" value="GST_NTER"/>
    <property type="match status" value="1"/>
</dbReference>
<dbReference type="SFLD" id="SFLDS00019">
    <property type="entry name" value="Glutathione_Transferase_(cytos"/>
    <property type="match status" value="1"/>
</dbReference>
<dbReference type="InterPro" id="IPR036282">
    <property type="entry name" value="Glutathione-S-Trfase_C_sf"/>
</dbReference>
<organism evidence="7 8">
    <name type="scientific">Izhakiella australiensis</name>
    <dbReference type="NCBI Taxonomy" id="1926881"/>
    <lineage>
        <taxon>Bacteria</taxon>
        <taxon>Pseudomonadati</taxon>
        <taxon>Pseudomonadota</taxon>
        <taxon>Gammaproteobacteria</taxon>
        <taxon>Enterobacterales</taxon>
        <taxon>Erwiniaceae</taxon>
        <taxon>Izhakiella</taxon>
    </lineage>
</organism>
<evidence type="ECO:0000259" key="5">
    <source>
        <dbReference type="PROSITE" id="PS50404"/>
    </source>
</evidence>
<evidence type="ECO:0000313" key="8">
    <source>
        <dbReference type="Proteomes" id="UP000190667"/>
    </source>
</evidence>
<dbReference type="EC" id="2.5.1.18" evidence="1"/>
<dbReference type="GO" id="GO:0004364">
    <property type="term" value="F:glutathione transferase activity"/>
    <property type="evidence" value="ECO:0007669"/>
    <property type="project" value="UniProtKB-EC"/>
</dbReference>
<evidence type="ECO:0000256" key="2">
    <source>
        <dbReference type="ARBA" id="ARBA00022679"/>
    </source>
</evidence>
<keyword evidence="8" id="KW-1185">Reference proteome</keyword>
<dbReference type="InterPro" id="IPR004046">
    <property type="entry name" value="GST_C"/>
</dbReference>
<feature type="domain" description="GST C-terminal" evidence="6">
    <location>
        <begin position="86"/>
        <end position="218"/>
    </location>
</feature>
<evidence type="ECO:0000259" key="6">
    <source>
        <dbReference type="PROSITE" id="PS50405"/>
    </source>
</evidence>
<dbReference type="Pfam" id="PF02798">
    <property type="entry name" value="GST_N"/>
    <property type="match status" value="1"/>
</dbReference>
<feature type="domain" description="GST N-terminal" evidence="5">
    <location>
        <begin position="1"/>
        <end position="80"/>
    </location>
</feature>
<proteinExistence type="inferred from homology"/>
<dbReference type="Pfam" id="PF00043">
    <property type="entry name" value="GST_C"/>
    <property type="match status" value="1"/>
</dbReference>
<reference evidence="7 8" key="1">
    <citation type="submission" date="2016-12" db="EMBL/GenBank/DDBJ databases">
        <title>Izhakiella australiana sp. nov. of genus Izhakiella isolated from Australian desert.</title>
        <authorList>
            <person name="Ji M."/>
        </authorList>
    </citation>
    <scope>NUCLEOTIDE SEQUENCE [LARGE SCALE GENOMIC DNA]</scope>
    <source>
        <strain evidence="7 8">D4N98</strain>
    </source>
</reference>
<evidence type="ECO:0000313" key="7">
    <source>
        <dbReference type="EMBL" id="OON41682.1"/>
    </source>
</evidence>
<dbReference type="InterPro" id="IPR040079">
    <property type="entry name" value="Glutathione_S-Trfase"/>
</dbReference>
<accession>A0A1S8YS84</accession>
<dbReference type="InterPro" id="IPR036249">
    <property type="entry name" value="Thioredoxin-like_sf"/>
</dbReference>
<dbReference type="STRING" id="1926881.BTJ39_00500"/>
<dbReference type="Gene3D" id="3.40.30.10">
    <property type="entry name" value="Glutaredoxin"/>
    <property type="match status" value="1"/>
</dbReference>
<dbReference type="Gene3D" id="1.20.1050.10">
    <property type="match status" value="1"/>
</dbReference>
<dbReference type="EMBL" id="MRUL01000001">
    <property type="protein sequence ID" value="OON41682.1"/>
    <property type="molecule type" value="Genomic_DNA"/>
</dbReference>
<dbReference type="PANTHER" id="PTHR44051">
    <property type="entry name" value="GLUTATHIONE S-TRANSFERASE-RELATED"/>
    <property type="match status" value="1"/>
</dbReference>
<dbReference type="SFLD" id="SFLDG01150">
    <property type="entry name" value="Main.1:_Beta-like"/>
    <property type="match status" value="1"/>
</dbReference>
<comment type="similarity">
    <text evidence="4">Belongs to the GST superfamily.</text>
</comment>
<sequence length="218" mass="25370">MITVHHLNQSRSQRILWMLEELEIPYQIVHYQREATMLAPASLKKVHPLGKSPVITDGDLTLAESGAILEYLVEQYDTQQRFMSLQPHERQQARYWLHYAEGSLMPLLVMRLVFSRLGKAPVPWLFRPFGRLVEQGVRRNYLDRQLTTHHQFIEHHLGRHPWFAGDSFSIADVQMSFPLQALMARGDKSANIQAWLDKIASREAWQRATRQGGEIDFS</sequence>
<comment type="catalytic activity">
    <reaction evidence="3">
        <text>RX + glutathione = an S-substituted glutathione + a halide anion + H(+)</text>
        <dbReference type="Rhea" id="RHEA:16437"/>
        <dbReference type="ChEBI" id="CHEBI:15378"/>
        <dbReference type="ChEBI" id="CHEBI:16042"/>
        <dbReference type="ChEBI" id="CHEBI:17792"/>
        <dbReference type="ChEBI" id="CHEBI:57925"/>
        <dbReference type="ChEBI" id="CHEBI:90779"/>
        <dbReference type="EC" id="2.5.1.18"/>
    </reaction>
</comment>
<dbReference type="CDD" id="cd03046">
    <property type="entry name" value="GST_N_GTT1_like"/>
    <property type="match status" value="1"/>
</dbReference>
<keyword evidence="2 7" id="KW-0808">Transferase</keyword>
<dbReference type="PROSITE" id="PS50405">
    <property type="entry name" value="GST_CTER"/>
    <property type="match status" value="1"/>
</dbReference>
<dbReference type="SFLD" id="SFLDG00358">
    <property type="entry name" value="Main_(cytGST)"/>
    <property type="match status" value="1"/>
</dbReference>
<evidence type="ECO:0000256" key="1">
    <source>
        <dbReference type="ARBA" id="ARBA00012452"/>
    </source>
</evidence>
<dbReference type="OrthoDB" id="9810080at2"/>
<protein>
    <recommendedName>
        <fullName evidence="1">glutathione transferase</fullName>
        <ecNumber evidence="1">2.5.1.18</ecNumber>
    </recommendedName>
</protein>
<dbReference type="AlphaFoldDB" id="A0A1S8YS84"/>
<evidence type="ECO:0000256" key="4">
    <source>
        <dbReference type="RuleBase" id="RU003494"/>
    </source>
</evidence>
<dbReference type="InterPro" id="IPR004045">
    <property type="entry name" value="Glutathione_S-Trfase_N"/>
</dbReference>
<evidence type="ECO:0000256" key="3">
    <source>
        <dbReference type="ARBA" id="ARBA00047960"/>
    </source>
</evidence>
<gene>
    <name evidence="7" type="ORF">BTJ39_00500</name>
</gene>
<dbReference type="InterPro" id="IPR010987">
    <property type="entry name" value="Glutathione-S-Trfase_C-like"/>
</dbReference>
<dbReference type="Proteomes" id="UP000190667">
    <property type="component" value="Unassembled WGS sequence"/>
</dbReference>
<dbReference type="SUPFAM" id="SSF47616">
    <property type="entry name" value="GST C-terminal domain-like"/>
    <property type="match status" value="1"/>
</dbReference>
<dbReference type="PANTHER" id="PTHR44051:SF9">
    <property type="entry name" value="GLUTATHIONE S-TRANSFERASE 1"/>
    <property type="match status" value="1"/>
</dbReference>
<dbReference type="FunFam" id="3.40.30.10:FF:000156">
    <property type="entry name" value="Glutathione S-transferase 1"/>
    <property type="match status" value="1"/>
</dbReference>
<dbReference type="CDD" id="cd03189">
    <property type="entry name" value="GST_C_GTT1_like"/>
    <property type="match status" value="1"/>
</dbReference>
<name>A0A1S8YS84_9GAMM</name>
<dbReference type="SUPFAM" id="SSF52833">
    <property type="entry name" value="Thioredoxin-like"/>
    <property type="match status" value="1"/>
</dbReference>